<dbReference type="Proteomes" id="UP000095286">
    <property type="component" value="Unplaced"/>
</dbReference>
<name>A0AC35U3L8_9BILA</name>
<accession>A0AC35U3L8</accession>
<protein>
    <submittedName>
        <fullName evidence="2">BED-type domain-containing protein</fullName>
    </submittedName>
</protein>
<evidence type="ECO:0000313" key="1">
    <source>
        <dbReference type="Proteomes" id="UP000095286"/>
    </source>
</evidence>
<reference evidence="2" key="1">
    <citation type="submission" date="2016-11" db="UniProtKB">
        <authorList>
            <consortium name="WormBaseParasite"/>
        </authorList>
    </citation>
    <scope>IDENTIFICATION</scope>
    <source>
        <strain evidence="2">KR3021</strain>
    </source>
</reference>
<evidence type="ECO:0000313" key="2">
    <source>
        <dbReference type="WBParaSite" id="RSKR_0000742400.1"/>
    </source>
</evidence>
<dbReference type="WBParaSite" id="RSKR_0000742400.1">
    <property type="protein sequence ID" value="RSKR_0000742400.1"/>
    <property type="gene ID" value="RSKR_0000742400"/>
</dbReference>
<sequence>MQSLQLLAGIPMAPVSDSSNRMRRKGGRDKRHWAWQFFKTGEPSENGGPPSAQCKLCDSIIKWAGSTNIGKHLRRRHKDIFQDEAIRGGIVTSPIEGMTSESMSMSTAITCQLTPSKTKEVASRNNNSTSSSLGHFVNTEVLRNFSGSESPTSTSNKPMNRNPTTTPLPHPTFGSGPFSSVFSNASVGNAANLNTLINSKRSGVSLSRRYLALYHAAYPLGNIESQFFKKFCSLVNTDLPDRRTLNIDAHNEMAALVEDAKNMLAIVSDVTISISVASFSGTIMCGYFAHFLHPAESKPSHLALRVISFAYVPSLDEVKSNLDAILHSYNIDENKIAYYIMNSGYQTNVHLQDLPLPTQAEQNRVLVEVITSLLRATTNGESLEEFSGNNNSMDDGESNNNYDHSTTAKRSPDLAFTLNPRFRYPVNIEKAQELFGKEKLILCAAHILYEIFEVTISKVDVIKSLKEKVLKIIAFLFESPGTVCALSKMGITNILFPYDGAWNSMLTVYNALNEFAAYNQINTVAQLKGWPILDGEEIIVMKEYVEMFSKLTEYMEMIRNGDSGTVSMLYPTLQAILNHMNKNKFEPFEDLCKDIHDKIRENFKDCLESGKGDIKNYIYITAAFLDRRSAWLLTEEEKKVAVTATIVMMQKQNANNPDKSDGEESDKEISVNDIAHSIIQKATACFTNINFESPFKDLANDRLNSSSTDSSLDSPEKDQVLSYTRELNPEPVGNEHCSTQFWKALKWKYPLITAFATSILYVPITSTIFEDILQEETNTGTGQRNSTYININEEIMNRRVLVSCNKWLISF</sequence>
<organism evidence="1 2">
    <name type="scientific">Rhabditophanes sp. KR3021</name>
    <dbReference type="NCBI Taxonomy" id="114890"/>
    <lineage>
        <taxon>Eukaryota</taxon>
        <taxon>Metazoa</taxon>
        <taxon>Ecdysozoa</taxon>
        <taxon>Nematoda</taxon>
        <taxon>Chromadorea</taxon>
        <taxon>Rhabditida</taxon>
        <taxon>Tylenchina</taxon>
        <taxon>Panagrolaimomorpha</taxon>
        <taxon>Strongyloidoidea</taxon>
        <taxon>Alloionematidae</taxon>
        <taxon>Rhabditophanes</taxon>
    </lineage>
</organism>
<proteinExistence type="predicted"/>